<evidence type="ECO:0000256" key="1">
    <source>
        <dbReference type="SAM" id="MobiDB-lite"/>
    </source>
</evidence>
<proteinExistence type="predicted"/>
<gene>
    <name evidence="2" type="ORF">GWK47_018362</name>
</gene>
<dbReference type="EMBL" id="JACEEZ010022379">
    <property type="protein sequence ID" value="KAG0712494.1"/>
    <property type="molecule type" value="Genomic_DNA"/>
</dbReference>
<dbReference type="AlphaFoldDB" id="A0A8J4XTA9"/>
<reference evidence="2" key="1">
    <citation type="submission" date="2020-07" db="EMBL/GenBank/DDBJ databases">
        <title>The High-quality genome of the commercially important snow crab, Chionoecetes opilio.</title>
        <authorList>
            <person name="Jeong J.-H."/>
            <person name="Ryu S."/>
        </authorList>
    </citation>
    <scope>NUCLEOTIDE SEQUENCE</scope>
    <source>
        <strain evidence="2">MADBK_172401_WGS</strain>
        <tissue evidence="2">Digestive gland</tissue>
    </source>
</reference>
<sequence length="204" mass="23211">MHFWAEVHQIVLPINLREPIMEIAQENNPQFWQSLEEPQTLSTAYHPQSTRCFGEMHQKKNPLNALLRKCCHERTKNGTKPYLSSYYAHTGDTQRVRGVAPFELLFGRIWEQHLNSGSVDQAAGSTTDHQLAKTTFSEPRDIPGHEVGQASYGPKWANISAILEYPALLTRKALRRASGYGRLHGDSVPTSRRYRPSTRLTSWG</sequence>
<comment type="caution">
    <text evidence="2">The sequence shown here is derived from an EMBL/GenBank/DDBJ whole genome shotgun (WGS) entry which is preliminary data.</text>
</comment>
<evidence type="ECO:0000313" key="3">
    <source>
        <dbReference type="Proteomes" id="UP000770661"/>
    </source>
</evidence>
<keyword evidence="3" id="KW-1185">Reference proteome</keyword>
<dbReference type="Proteomes" id="UP000770661">
    <property type="component" value="Unassembled WGS sequence"/>
</dbReference>
<feature type="region of interest" description="Disordered" evidence="1">
    <location>
        <begin position="181"/>
        <end position="204"/>
    </location>
</feature>
<accession>A0A8J4XTA9</accession>
<evidence type="ECO:0000313" key="2">
    <source>
        <dbReference type="EMBL" id="KAG0712494.1"/>
    </source>
</evidence>
<protein>
    <submittedName>
        <fullName evidence="2">Uncharacterized protein</fullName>
    </submittedName>
</protein>
<organism evidence="2 3">
    <name type="scientific">Chionoecetes opilio</name>
    <name type="common">Atlantic snow crab</name>
    <name type="synonym">Cancer opilio</name>
    <dbReference type="NCBI Taxonomy" id="41210"/>
    <lineage>
        <taxon>Eukaryota</taxon>
        <taxon>Metazoa</taxon>
        <taxon>Ecdysozoa</taxon>
        <taxon>Arthropoda</taxon>
        <taxon>Crustacea</taxon>
        <taxon>Multicrustacea</taxon>
        <taxon>Malacostraca</taxon>
        <taxon>Eumalacostraca</taxon>
        <taxon>Eucarida</taxon>
        <taxon>Decapoda</taxon>
        <taxon>Pleocyemata</taxon>
        <taxon>Brachyura</taxon>
        <taxon>Eubrachyura</taxon>
        <taxon>Majoidea</taxon>
        <taxon>Majidae</taxon>
        <taxon>Chionoecetes</taxon>
    </lineage>
</organism>
<name>A0A8J4XTA9_CHIOP</name>